<keyword evidence="2" id="KW-1185">Reference proteome</keyword>
<dbReference type="InterPro" id="IPR003961">
    <property type="entry name" value="FN3_dom"/>
</dbReference>
<evidence type="ECO:0000259" key="1">
    <source>
        <dbReference type="PROSITE" id="PS50853"/>
    </source>
</evidence>
<dbReference type="InterPro" id="IPR036116">
    <property type="entry name" value="FN3_sf"/>
</dbReference>
<accession>A0ABM4C9L4</accession>
<dbReference type="PANTHER" id="PTHR21437">
    <property type="entry name" value="WIDE AWAKE"/>
    <property type="match status" value="1"/>
</dbReference>
<organism evidence="2 3">
    <name type="scientific">Hydra vulgaris</name>
    <name type="common">Hydra</name>
    <name type="synonym">Hydra attenuata</name>
    <dbReference type="NCBI Taxonomy" id="6087"/>
    <lineage>
        <taxon>Eukaryota</taxon>
        <taxon>Metazoa</taxon>
        <taxon>Cnidaria</taxon>
        <taxon>Hydrozoa</taxon>
        <taxon>Hydroidolina</taxon>
        <taxon>Anthoathecata</taxon>
        <taxon>Aplanulata</taxon>
        <taxon>Hydridae</taxon>
        <taxon>Hydra</taxon>
    </lineage>
</organism>
<dbReference type="RefSeq" id="XP_065658349.1">
    <property type="nucleotide sequence ID" value="XM_065802277.1"/>
</dbReference>
<dbReference type="GeneID" id="100205867"/>
<dbReference type="InterPro" id="IPR036770">
    <property type="entry name" value="Ankyrin_rpt-contain_sf"/>
</dbReference>
<dbReference type="SUPFAM" id="SSF48403">
    <property type="entry name" value="Ankyrin repeat"/>
    <property type="match status" value="1"/>
</dbReference>
<dbReference type="InterPro" id="IPR039269">
    <property type="entry name" value="ANKFN1"/>
</dbReference>
<dbReference type="PROSITE" id="PS50853">
    <property type="entry name" value="FN3"/>
    <property type="match status" value="1"/>
</dbReference>
<protein>
    <submittedName>
        <fullName evidence="3">Ankyrin-repeat and fibronectin type III domain-containing 1 isoform X7</fullName>
    </submittedName>
</protein>
<dbReference type="Proteomes" id="UP001652625">
    <property type="component" value="Chromosome 08"/>
</dbReference>
<name>A0ABM4C9L4_HYDVU</name>
<dbReference type="Gene3D" id="2.60.40.10">
    <property type="entry name" value="Immunoglobulins"/>
    <property type="match status" value="1"/>
</dbReference>
<reference evidence="3" key="1">
    <citation type="submission" date="2025-08" db="UniProtKB">
        <authorList>
            <consortium name="RefSeq"/>
        </authorList>
    </citation>
    <scope>IDENTIFICATION</scope>
</reference>
<dbReference type="CDD" id="cd00063">
    <property type="entry name" value="FN3"/>
    <property type="match status" value="1"/>
</dbReference>
<dbReference type="Gene3D" id="1.25.40.20">
    <property type="entry name" value="Ankyrin repeat-containing domain"/>
    <property type="match status" value="1"/>
</dbReference>
<dbReference type="PANTHER" id="PTHR21437:SF1">
    <property type="entry name" value="WIDE AWAKE"/>
    <property type="match status" value="1"/>
</dbReference>
<feature type="domain" description="Fibronectin type-III" evidence="1">
    <location>
        <begin position="373"/>
        <end position="471"/>
    </location>
</feature>
<dbReference type="InterPro" id="IPR013783">
    <property type="entry name" value="Ig-like_fold"/>
</dbReference>
<evidence type="ECO:0000313" key="2">
    <source>
        <dbReference type="Proteomes" id="UP001652625"/>
    </source>
</evidence>
<dbReference type="SUPFAM" id="SSF49265">
    <property type="entry name" value="Fibronectin type III"/>
    <property type="match status" value="1"/>
</dbReference>
<proteinExistence type="predicted"/>
<evidence type="ECO:0000313" key="3">
    <source>
        <dbReference type="RefSeq" id="XP_065658349.1"/>
    </source>
</evidence>
<sequence>MLKCNTVYHQQVYKVGQKTHVLSHGEDVIYDSGPKEIMKKKFAAKSRDLERSFSYDIVQRKPHPFRSPMVFLRSSSLYRKHSEECLSKLNSLNVQPGSGGWSLDDELNIYTCSTTENTPFANVTVRPYYNQTSLLQHKKLLENTPPIFDCHYGTVKRSPNLRKFSQDNGSLRRRASSLDFLPDSSKTSKSLVQNGNNSNKNVFLRSSSVTQRTGFRRKIGINESDLSQSGLKEIRSKVLKCVKTGIDALFDAIERKDIDDLKKCIDTIDFDINELNIDEFTALDVTLMKGEKEMALLLLRHGAKENPTYSSPEKRIEHLNKLIENAEETVSSLALTVVSAAGEKDNERQLREWEWRLYMLKLMQNGFISSSSPLDPPCFTIAPLTSNSIVVMISAPDKRKEIVTRYKIEWSRKNDFSIIDGEFIMTDMLNLNYTINNLEKNIYWYVRVSAGNMKGHSLWGYPNPNAVVPSSWHDCDDRLPRYFGATDQLCNLLEQLYSYHKEIKIEYTSDNESKSPVHVSNIELKLYNHSKKNTMMKSLHKYTNFIFNSAPKLLKKIKGRGIYLASLLYSDDLTRVLVTIDENLPIVECDDSYSKSFTHEFYWFSKISCTWEDLQHMMLFSEKSCSSHSVEIRRKLIQSALLLMDATGVCNLGPIHYKPFRDNHGSMLLLSVNCVEKNHLNNYRSTTMKWMPIKKLIKKSNNDHMITAEKLIPSIQEQITCHRHSQSILSRGLYLGYLKLQTTVDTLSVIVSNRRTNMLPHVKIQDVPNVTKEEWNWIKNRNSELHPSNLFPIKLNRAIRNLFSQLGIPNEKHLEHRIYDQEVIELKADVMMIVICPPMEELCTPPNQCDIFSKLSTCSSIPVQSFEMLNMMSYQPKLMSAYCRLSSILELENYCMQQNLRECICQDEMKLLKEKQTKLAYFQQSVDSLWRTSRWVVDTLNSCQDKNLNTGIPLSSLMTSIEQSKSKLSVVNDCDESVDELSDSYEMSSSVLSINNSANESDVSLEHRPYLNVDHAIFKNNVNKKYSTTENELYYLTIYANRELGFTELFSIELEVDKGTTFSNVIEKSAARFTRTYPEYFSEIFSETNRLGLTVVSDSYEKLLPDDLSLLKLLEICDKGNLHLRQKPDNVCGFITSV</sequence>
<gene>
    <name evidence="3" type="primary">LOC100205867</name>
</gene>